<dbReference type="PANTHER" id="PTHR30086:SF19">
    <property type="entry name" value="THREONINE EFFLUX PROTEIN"/>
    <property type="match status" value="1"/>
</dbReference>
<keyword evidence="2" id="KW-1003">Cell membrane</keyword>
<dbReference type="Pfam" id="PF01810">
    <property type="entry name" value="LysE"/>
    <property type="match status" value="1"/>
</dbReference>
<protein>
    <submittedName>
        <fullName evidence="7">LysE family transporter</fullName>
    </submittedName>
</protein>
<gene>
    <name evidence="7" type="ORF">JL111_08330</name>
</gene>
<dbReference type="EMBL" id="JAESHT010000005">
    <property type="protein sequence ID" value="MBL3673493.1"/>
    <property type="molecule type" value="Genomic_DNA"/>
</dbReference>
<keyword evidence="3 6" id="KW-0812">Transmembrane</keyword>
<organism evidence="7 8">
    <name type="scientific">Paracoccus aerius</name>
    <dbReference type="NCBI Taxonomy" id="1915382"/>
    <lineage>
        <taxon>Bacteria</taxon>
        <taxon>Pseudomonadati</taxon>
        <taxon>Pseudomonadota</taxon>
        <taxon>Alphaproteobacteria</taxon>
        <taxon>Rhodobacterales</taxon>
        <taxon>Paracoccaceae</taxon>
        <taxon>Paracoccus</taxon>
    </lineage>
</organism>
<evidence type="ECO:0000313" key="8">
    <source>
        <dbReference type="Proteomes" id="UP000644749"/>
    </source>
</evidence>
<evidence type="ECO:0000256" key="4">
    <source>
        <dbReference type="ARBA" id="ARBA00022989"/>
    </source>
</evidence>
<feature type="transmembrane region" description="Helical" evidence="6">
    <location>
        <begin position="108"/>
        <end position="129"/>
    </location>
</feature>
<reference evidence="7 8" key="1">
    <citation type="submission" date="2021-01" db="EMBL/GenBank/DDBJ databases">
        <title>011410 draft genome.</title>
        <authorList>
            <person name="Lang L."/>
        </authorList>
    </citation>
    <scope>NUCLEOTIDE SEQUENCE [LARGE SCALE GENOMIC DNA]</scope>
    <source>
        <strain evidence="7 8">KCTC 42845</strain>
    </source>
</reference>
<feature type="transmembrane region" description="Helical" evidence="6">
    <location>
        <begin position="74"/>
        <end position="93"/>
    </location>
</feature>
<proteinExistence type="predicted"/>
<keyword evidence="8" id="KW-1185">Reference proteome</keyword>
<dbReference type="PANTHER" id="PTHR30086">
    <property type="entry name" value="ARGININE EXPORTER PROTEIN ARGO"/>
    <property type="match status" value="1"/>
</dbReference>
<feature type="transmembrane region" description="Helical" evidence="6">
    <location>
        <begin position="43"/>
        <end position="67"/>
    </location>
</feature>
<accession>A0ABS1S458</accession>
<dbReference type="Proteomes" id="UP000644749">
    <property type="component" value="Unassembled WGS sequence"/>
</dbReference>
<name>A0ABS1S458_9RHOB</name>
<evidence type="ECO:0000256" key="1">
    <source>
        <dbReference type="ARBA" id="ARBA00004651"/>
    </source>
</evidence>
<feature type="transmembrane region" description="Helical" evidence="6">
    <location>
        <begin position="179"/>
        <end position="197"/>
    </location>
</feature>
<feature type="transmembrane region" description="Helical" evidence="6">
    <location>
        <begin position="141"/>
        <end position="159"/>
    </location>
</feature>
<keyword evidence="4 6" id="KW-1133">Transmembrane helix</keyword>
<comment type="subcellular location">
    <subcellularLocation>
        <location evidence="1">Cell membrane</location>
        <topology evidence="1">Multi-pass membrane protein</topology>
    </subcellularLocation>
</comment>
<evidence type="ECO:0000256" key="2">
    <source>
        <dbReference type="ARBA" id="ARBA00022475"/>
    </source>
</evidence>
<evidence type="ECO:0000313" key="7">
    <source>
        <dbReference type="EMBL" id="MBL3673493.1"/>
    </source>
</evidence>
<sequence>MIYFGDILFICGLHLAIAVSPGPNTVAICCSASVVSRRAGLSVAAGVVTATGLWAGMALLGAGAAVARHEHLLVILRISSGVYLTGIGLRMLVTPPAWNSPRACGQPFLLGLLTALSNPVALAFWLGTFLTAMPPTATDRFYATIFALIILQSTAWYFLLAVLSSSTLPGRVFGAARSLRQIGAGTMILIGLNALIAH</sequence>
<evidence type="ECO:0000256" key="5">
    <source>
        <dbReference type="ARBA" id="ARBA00023136"/>
    </source>
</evidence>
<dbReference type="InterPro" id="IPR001123">
    <property type="entry name" value="LeuE-type"/>
</dbReference>
<keyword evidence="5 6" id="KW-0472">Membrane</keyword>
<evidence type="ECO:0000256" key="6">
    <source>
        <dbReference type="SAM" id="Phobius"/>
    </source>
</evidence>
<comment type="caution">
    <text evidence="7">The sequence shown here is derived from an EMBL/GenBank/DDBJ whole genome shotgun (WGS) entry which is preliminary data.</text>
</comment>
<evidence type="ECO:0000256" key="3">
    <source>
        <dbReference type="ARBA" id="ARBA00022692"/>
    </source>
</evidence>
<dbReference type="RefSeq" id="WP_191309387.1">
    <property type="nucleotide sequence ID" value="NZ_BNCL01000005.1"/>
</dbReference>